<keyword evidence="6" id="KW-1185">Reference proteome</keyword>
<dbReference type="EMBL" id="NGAF01000005">
    <property type="protein sequence ID" value="OXR44822.1"/>
    <property type="molecule type" value="Genomic_DNA"/>
</dbReference>
<evidence type="ECO:0000256" key="2">
    <source>
        <dbReference type="ARBA" id="ARBA00006411"/>
    </source>
</evidence>
<evidence type="ECO:0000256" key="3">
    <source>
        <dbReference type="ARBA" id="ARBA00022490"/>
    </source>
</evidence>
<name>A0A231H7Q7_9NOCA</name>
<reference evidence="5 6" key="1">
    <citation type="submission" date="2017-07" db="EMBL/GenBank/DDBJ databases">
        <title>First draft Genome Sequence of Nocardia cerradoensis isolated from human infection.</title>
        <authorList>
            <person name="Carrasco G."/>
        </authorList>
    </citation>
    <scope>NUCLEOTIDE SEQUENCE [LARGE SCALE GENOMIC DNA]</scope>
    <source>
        <strain evidence="5 6">CNM20130759</strain>
    </source>
</reference>
<organism evidence="5 6">
    <name type="scientific">Nocardia cerradoensis</name>
    <dbReference type="NCBI Taxonomy" id="85688"/>
    <lineage>
        <taxon>Bacteria</taxon>
        <taxon>Bacillati</taxon>
        <taxon>Actinomycetota</taxon>
        <taxon>Actinomycetes</taxon>
        <taxon>Mycobacteriales</taxon>
        <taxon>Nocardiaceae</taxon>
        <taxon>Nocardia</taxon>
    </lineage>
</organism>
<comment type="caution">
    <text evidence="5">The sequence shown here is derived from an EMBL/GenBank/DDBJ whole genome shotgun (WGS) entry which is preliminary data.</text>
</comment>
<keyword evidence="4" id="KW-0143">Chaperone</keyword>
<evidence type="ECO:0000313" key="6">
    <source>
        <dbReference type="Proteomes" id="UP000215506"/>
    </source>
</evidence>
<evidence type="ECO:0000256" key="4">
    <source>
        <dbReference type="ARBA" id="ARBA00023186"/>
    </source>
</evidence>
<accession>A0A231H7Q7</accession>
<evidence type="ECO:0000313" key="5">
    <source>
        <dbReference type="EMBL" id="OXR44822.1"/>
    </source>
</evidence>
<dbReference type="RefSeq" id="WP_094025497.1">
    <property type="nucleotide sequence ID" value="NZ_NGAF01000005.1"/>
</dbReference>
<dbReference type="InterPro" id="IPR025734">
    <property type="entry name" value="EspG"/>
</dbReference>
<dbReference type="AlphaFoldDB" id="A0A231H7Q7"/>
<evidence type="ECO:0000256" key="1">
    <source>
        <dbReference type="ARBA" id="ARBA00004496"/>
    </source>
</evidence>
<gene>
    <name evidence="5" type="ORF">B7C42_02776</name>
</gene>
<protein>
    <recommendedName>
        <fullName evidence="7">ESAT-6 protein secretion system EspG family protein</fullName>
    </recommendedName>
</protein>
<evidence type="ECO:0008006" key="7">
    <source>
        <dbReference type="Google" id="ProtNLM"/>
    </source>
</evidence>
<dbReference type="Pfam" id="PF14011">
    <property type="entry name" value="ESX-1_EspG"/>
    <property type="match status" value="1"/>
</dbReference>
<sequence>MAGWTFSALGFTVLWRAAGHDVLPYPLQFRSTAETSDELESQWKAEAADLAGRIDDNAEAAVRILHGPESRIEIAGFAAASNGSGDLEQMGDPRHRVRIHAAVHYRQAVLVTQQPSSDPETGGTVRMSLLRAENLTRHLLAAIPGHPRGTRPALQVNRADLTDDDRPYTAFHDDAPRSPRDEAARFFERPRSTVLHVAVCPGPAWDRRPTPARDFHIMDYSDGRYLVRHTKHDLRADPADTTIVQNHLQRLIDATVQGFREDNDPSYA</sequence>
<dbReference type="Proteomes" id="UP000215506">
    <property type="component" value="Unassembled WGS sequence"/>
</dbReference>
<comment type="subcellular location">
    <subcellularLocation>
        <location evidence="1">Cytoplasm</location>
    </subcellularLocation>
</comment>
<proteinExistence type="inferred from homology"/>
<keyword evidence="3" id="KW-0963">Cytoplasm</keyword>
<comment type="similarity">
    <text evidence="2">Belongs to the EspG family.</text>
</comment>